<dbReference type="CDD" id="cd19088">
    <property type="entry name" value="AKR_AKR13B1"/>
    <property type="match status" value="1"/>
</dbReference>
<evidence type="ECO:0000313" key="3">
    <source>
        <dbReference type="EMBL" id="PYD64906.1"/>
    </source>
</evidence>
<name>A0ABX5P6N8_9PROT</name>
<feature type="domain" description="NADP-dependent oxidoreductase" evidence="2">
    <location>
        <begin position="24"/>
        <end position="285"/>
    </location>
</feature>
<keyword evidence="4" id="KW-1185">Reference proteome</keyword>
<dbReference type="PANTHER" id="PTHR43625">
    <property type="entry name" value="AFLATOXIN B1 ALDEHYDE REDUCTASE"/>
    <property type="match status" value="1"/>
</dbReference>
<comment type="caution">
    <text evidence="3">The sequence shown here is derived from an EMBL/GenBank/DDBJ whole genome shotgun (WGS) entry which is preliminary data.</text>
</comment>
<dbReference type="InterPro" id="IPR020471">
    <property type="entry name" value="AKR"/>
</dbReference>
<keyword evidence="1" id="KW-0560">Oxidoreductase</keyword>
<dbReference type="Gene3D" id="3.20.20.100">
    <property type="entry name" value="NADP-dependent oxidoreductase domain"/>
    <property type="match status" value="1"/>
</dbReference>
<proteinExistence type="predicted"/>
<dbReference type="InterPro" id="IPR050791">
    <property type="entry name" value="Aldo-Keto_reductase"/>
</dbReference>
<protein>
    <submittedName>
        <fullName evidence="3">Oxidoreductase</fullName>
    </submittedName>
</protein>
<evidence type="ECO:0000259" key="2">
    <source>
        <dbReference type="Pfam" id="PF00248"/>
    </source>
</evidence>
<dbReference type="RefSeq" id="WP_110571442.1">
    <property type="nucleotide sequence ID" value="NZ_CP134885.1"/>
</dbReference>
<dbReference type="InterPro" id="IPR023210">
    <property type="entry name" value="NADP_OxRdtase_dom"/>
</dbReference>
<evidence type="ECO:0000256" key="1">
    <source>
        <dbReference type="ARBA" id="ARBA00023002"/>
    </source>
</evidence>
<organism evidence="3 4">
    <name type="scientific">Komagataeibacter nataicola</name>
    <dbReference type="NCBI Taxonomy" id="265960"/>
    <lineage>
        <taxon>Bacteria</taxon>
        <taxon>Pseudomonadati</taxon>
        <taxon>Pseudomonadota</taxon>
        <taxon>Alphaproteobacteria</taxon>
        <taxon>Acetobacterales</taxon>
        <taxon>Acetobacteraceae</taxon>
        <taxon>Komagataeibacter</taxon>
    </lineage>
</organism>
<dbReference type="SUPFAM" id="SSF51430">
    <property type="entry name" value="NAD(P)-linked oxidoreductase"/>
    <property type="match status" value="1"/>
</dbReference>
<dbReference type="PANTHER" id="PTHR43625:SF40">
    <property type="entry name" value="ALDO-KETO REDUCTASE YAKC [NADP(+)]"/>
    <property type="match status" value="1"/>
</dbReference>
<dbReference type="Proteomes" id="UP000247512">
    <property type="component" value="Unassembled WGS sequence"/>
</dbReference>
<dbReference type="Pfam" id="PF00248">
    <property type="entry name" value="Aldo_ket_red"/>
    <property type="match status" value="1"/>
</dbReference>
<accession>A0ABX5P6N8</accession>
<sequence>MTSLSANVTDAGTFSIGGDLVVHRLGFGAMRITGPGIWGPPADHDEAIRTLRRLPEIGVNFIDTADSYGPDVSEWLIREALHPYPKGLVIATKGGLTRSGPDIWKPVGRPEYLLQQVHKSLRNLGVEQIDLWQLHRIDPRVPADEQFDAIRSFIDQKLIRHAGLSEVSVEDIKAASKFFDVATVQNRYNLVDRTSEDVLDYCTAQNIGFIPWFPLAAGDLAKPGSILDTMAGKYGAHPSQIALAWVLKRSPVMLPIPGTSKVAHLEQNVAAADISLSDEDFAALNAEGRKAFRSTP</sequence>
<dbReference type="PRINTS" id="PR00069">
    <property type="entry name" value="ALDKETRDTASE"/>
</dbReference>
<gene>
    <name evidence="3" type="ORF">CDI09_16565</name>
</gene>
<dbReference type="InterPro" id="IPR036812">
    <property type="entry name" value="NAD(P)_OxRdtase_dom_sf"/>
</dbReference>
<evidence type="ECO:0000313" key="4">
    <source>
        <dbReference type="Proteomes" id="UP000247512"/>
    </source>
</evidence>
<reference evidence="3 4" key="1">
    <citation type="submission" date="2017-06" db="EMBL/GenBank/DDBJ databases">
        <title>A draft genome sequence of Komagataeibacter nataicola LMG 1536.</title>
        <authorList>
            <person name="Skraban J."/>
            <person name="Cleenwerck I."/>
            <person name="Vandamme P."/>
            <person name="Trcek J."/>
        </authorList>
    </citation>
    <scope>NUCLEOTIDE SEQUENCE [LARGE SCALE GENOMIC DNA]</scope>
    <source>
        <strain evidence="3 4">LMG 1536</strain>
    </source>
</reference>
<dbReference type="EMBL" id="NIRT01000057">
    <property type="protein sequence ID" value="PYD64906.1"/>
    <property type="molecule type" value="Genomic_DNA"/>
</dbReference>